<evidence type="ECO:0000313" key="2">
    <source>
        <dbReference type="EMBL" id="KAG5965696.1"/>
    </source>
</evidence>
<keyword evidence="3" id="KW-1185">Reference proteome</keyword>
<gene>
    <name evidence="2" type="ORF">E4U56_001600</name>
    <name evidence="1" type="ORF">E4U57_004557</name>
</gene>
<protein>
    <submittedName>
        <fullName evidence="2">Uncharacterized protein</fullName>
    </submittedName>
</protein>
<comment type="caution">
    <text evidence="2">The sequence shown here is derived from an EMBL/GenBank/DDBJ whole genome shotgun (WGS) entry which is preliminary data.</text>
</comment>
<accession>A0A9P7MRN9</accession>
<dbReference type="AlphaFoldDB" id="A0A9P7MRN9"/>
<dbReference type="EMBL" id="SRPR01000343">
    <property type="protein sequence ID" value="KAG5954373.1"/>
    <property type="molecule type" value="Genomic_DNA"/>
</dbReference>
<evidence type="ECO:0000313" key="4">
    <source>
        <dbReference type="Proteomes" id="UP000784919"/>
    </source>
</evidence>
<proteinExistence type="predicted"/>
<reference evidence="2 3" key="1">
    <citation type="journal article" date="2020" name="bioRxiv">
        <title>Whole genome comparisons of ergot fungi reveals the divergence and evolution of species within the genus Claviceps are the result of varying mechanisms driving genome evolution and host range expansion.</title>
        <authorList>
            <person name="Wyka S.A."/>
            <person name="Mondo S.J."/>
            <person name="Liu M."/>
            <person name="Dettman J."/>
            <person name="Nalam V."/>
            <person name="Broders K.D."/>
        </authorList>
    </citation>
    <scope>NUCLEOTIDE SEQUENCE</scope>
    <source>
        <strain evidence="2">CCC 1102</strain>
        <strain evidence="1 3">LM583</strain>
    </source>
</reference>
<organism evidence="2 4">
    <name type="scientific">Claviceps arundinis</name>
    <dbReference type="NCBI Taxonomy" id="1623583"/>
    <lineage>
        <taxon>Eukaryota</taxon>
        <taxon>Fungi</taxon>
        <taxon>Dikarya</taxon>
        <taxon>Ascomycota</taxon>
        <taxon>Pezizomycotina</taxon>
        <taxon>Sordariomycetes</taxon>
        <taxon>Hypocreomycetidae</taxon>
        <taxon>Hypocreales</taxon>
        <taxon>Clavicipitaceae</taxon>
        <taxon>Claviceps</taxon>
    </lineage>
</organism>
<sequence>MTDGTTEPSQKSRVKSAFIVRTEGNDVYLVDLLLDLDPMAGHAGHRHLISTSGRYHFWIFSRCPVAGTEGAWALMLRITGMVAKRCVI</sequence>
<dbReference type="EMBL" id="SRPS01000146">
    <property type="protein sequence ID" value="KAG5965696.1"/>
    <property type="molecule type" value="Genomic_DNA"/>
</dbReference>
<dbReference type="Proteomes" id="UP000742024">
    <property type="component" value="Unassembled WGS sequence"/>
</dbReference>
<evidence type="ECO:0000313" key="3">
    <source>
        <dbReference type="Proteomes" id="UP000742024"/>
    </source>
</evidence>
<dbReference type="Proteomes" id="UP000784919">
    <property type="component" value="Unassembled WGS sequence"/>
</dbReference>
<name>A0A9P7MRN9_9HYPO</name>
<evidence type="ECO:0000313" key="1">
    <source>
        <dbReference type="EMBL" id="KAG5954373.1"/>
    </source>
</evidence>
<dbReference type="OrthoDB" id="10355357at2759"/>